<evidence type="ECO:0000259" key="6">
    <source>
        <dbReference type="PROSITE" id="PS50023"/>
    </source>
</evidence>
<dbReference type="eggNOG" id="KOG1700">
    <property type="taxonomic scope" value="Eukaryota"/>
</dbReference>
<feature type="region of interest" description="Disordered" evidence="5">
    <location>
        <begin position="46"/>
        <end position="182"/>
    </location>
</feature>
<dbReference type="AlphaFoldDB" id="A0A087X763"/>
<feature type="compositionally biased region" description="Basic and acidic residues" evidence="5">
    <location>
        <begin position="46"/>
        <end position="55"/>
    </location>
</feature>
<feature type="compositionally biased region" description="Basic and acidic residues" evidence="5">
    <location>
        <begin position="121"/>
        <end position="134"/>
    </location>
</feature>
<sequence length="753" mass="83841">MENGSFVRGSKVTQSLRITAKELSLGGRGKNSGLAKIFSKYQKNAEKSSAEKKGATDGAPSSLRSGKLNSLKNQFEKAVNLNQDKKPPAPLPSGSSILRSRSVLTRPAAIREEPAAPVKNQDPHADRGDQRAARPEQQQQPPAAPAGDKQRGMDGDEAADRRKAEPIEEEAPTSPLATFEKPKVQLTDLKMKFEKGEDAAGKKRFLPELPCVHLAEAVPEHAAATAVFLVGRSTIRSTSSEDSERPKNSSPLTRSASVRVNKAKYELSVAKHNAGCSVRIDMIKLVLNQFSFCYSVSFSWRLRIVSIYCLHRSLSASKLKLVLWFLLCFHQTDQPKGTAITDSEFSLFSGEGTEQPRATRTFRVPETTKCAACQKTVYPLEKLVVGEHTYHKNCFACSHCSTKLNLWNYASLHGKIYCKPHYNQLFKAKGNYDEGFGHRPHKELWEPREDGEESEEPPKPKERPVEAKQPAESVSEPQPDPSGETSPQVKVTDMAALLETRTKTRAGSGETQQAADKPAEKRRLKVAWPPPAGEDRPGPLSPSADDVPSNRTRRAKWPPEDEVHSSFQSSEQAELKSLRRTSSLKERSRVFTVAAKPKPTPTAAEGCREPRRPLRQLQDWRASLEEKLPSEDKPKVNHQQEEKEEQRMNQTPNGGVSTPKEKNPTEDEEERSSQDVGFWDDKEGSDAEDNVGSTRQHPCDTQHNMDVVQQPNCSRSSQDVGFWDDKEGSDAEDLSAEDIIKKNRYYDEDDEDS</sequence>
<dbReference type="STRING" id="48698.ENSPFOP00000001616"/>
<feature type="compositionally biased region" description="Polar residues" evidence="5">
    <location>
        <begin position="93"/>
        <end position="103"/>
    </location>
</feature>
<feature type="domain" description="LIM zinc-binding" evidence="6">
    <location>
        <begin position="368"/>
        <end position="428"/>
    </location>
</feature>
<dbReference type="EMBL" id="AYCK01011141">
    <property type="status" value="NOT_ANNOTATED_CDS"/>
    <property type="molecule type" value="Genomic_DNA"/>
</dbReference>
<keyword evidence="2 4" id="KW-0862">Zinc</keyword>
<organism evidence="7 8">
    <name type="scientific">Poecilia formosa</name>
    <name type="common">Amazon molly</name>
    <name type="synonym">Limia formosa</name>
    <dbReference type="NCBI Taxonomy" id="48698"/>
    <lineage>
        <taxon>Eukaryota</taxon>
        <taxon>Metazoa</taxon>
        <taxon>Chordata</taxon>
        <taxon>Craniata</taxon>
        <taxon>Vertebrata</taxon>
        <taxon>Euteleostomi</taxon>
        <taxon>Actinopterygii</taxon>
        <taxon>Neopterygii</taxon>
        <taxon>Teleostei</taxon>
        <taxon>Neoteleostei</taxon>
        <taxon>Acanthomorphata</taxon>
        <taxon>Ovalentaria</taxon>
        <taxon>Atherinomorphae</taxon>
        <taxon>Cyprinodontiformes</taxon>
        <taxon>Poeciliidae</taxon>
        <taxon>Poeciliinae</taxon>
        <taxon>Poecilia</taxon>
    </lineage>
</organism>
<keyword evidence="8" id="KW-1185">Reference proteome</keyword>
<proteinExistence type="predicted"/>
<dbReference type="PROSITE" id="PS00478">
    <property type="entry name" value="LIM_DOMAIN_1"/>
    <property type="match status" value="1"/>
</dbReference>
<feature type="compositionally biased region" description="Basic and acidic residues" evidence="5">
    <location>
        <begin position="622"/>
        <end position="647"/>
    </location>
</feature>
<evidence type="ECO:0000256" key="3">
    <source>
        <dbReference type="ARBA" id="ARBA00023038"/>
    </source>
</evidence>
<dbReference type="SMART" id="SM00132">
    <property type="entry name" value="LIM"/>
    <property type="match status" value="1"/>
</dbReference>
<dbReference type="Ensembl" id="ENSPFOT00000001619.2">
    <property type="protein sequence ID" value="ENSPFOP00000001616.2"/>
    <property type="gene ID" value="ENSPFOG00000001697.2"/>
</dbReference>
<feature type="compositionally biased region" description="Basic and acidic residues" evidence="5">
    <location>
        <begin position="456"/>
        <end position="466"/>
    </location>
</feature>
<feature type="compositionally biased region" description="Basic and acidic residues" evidence="5">
    <location>
        <begin position="573"/>
        <end position="589"/>
    </location>
</feature>
<dbReference type="PROSITE" id="PS50023">
    <property type="entry name" value="LIM_DOMAIN_2"/>
    <property type="match status" value="1"/>
</dbReference>
<protein>
    <recommendedName>
        <fullName evidence="6">LIM zinc-binding domain-containing protein</fullName>
    </recommendedName>
</protein>
<dbReference type="PANTHER" id="PTHR24206">
    <property type="entry name" value="OS06G0237300 PROTEIN"/>
    <property type="match status" value="1"/>
</dbReference>
<feature type="region of interest" description="Disordered" evidence="5">
    <location>
        <begin position="438"/>
        <end position="735"/>
    </location>
</feature>
<reference evidence="8" key="1">
    <citation type="submission" date="2013-10" db="EMBL/GenBank/DDBJ databases">
        <authorList>
            <person name="Schartl M."/>
            <person name="Warren W."/>
        </authorList>
    </citation>
    <scope>NUCLEOTIDE SEQUENCE [LARGE SCALE GENOMIC DNA]</scope>
    <source>
        <strain evidence="8">female</strain>
    </source>
</reference>
<dbReference type="FunFam" id="2.10.110.10:FF:000002">
    <property type="entry name" value="LIM domain and actin-binding 1"/>
    <property type="match status" value="1"/>
</dbReference>
<evidence type="ECO:0000256" key="1">
    <source>
        <dbReference type="ARBA" id="ARBA00022723"/>
    </source>
</evidence>
<accession>A0A087X763</accession>
<evidence type="ECO:0000256" key="4">
    <source>
        <dbReference type="PROSITE-ProRule" id="PRU00125"/>
    </source>
</evidence>
<dbReference type="InterPro" id="IPR001781">
    <property type="entry name" value="Znf_LIM"/>
</dbReference>
<name>A0A087X763_POEFO</name>
<evidence type="ECO:0000256" key="2">
    <source>
        <dbReference type="ARBA" id="ARBA00022833"/>
    </source>
</evidence>
<dbReference type="SUPFAM" id="SSF57716">
    <property type="entry name" value="Glucocorticoid receptor-like (DNA-binding domain)"/>
    <property type="match status" value="2"/>
</dbReference>
<evidence type="ECO:0000256" key="5">
    <source>
        <dbReference type="SAM" id="MobiDB-lite"/>
    </source>
</evidence>
<dbReference type="GO" id="GO:0046872">
    <property type="term" value="F:metal ion binding"/>
    <property type="evidence" value="ECO:0007669"/>
    <property type="project" value="UniProtKB-KW"/>
</dbReference>
<feature type="compositionally biased region" description="Low complexity" evidence="5">
    <location>
        <begin position="594"/>
        <end position="604"/>
    </location>
</feature>
<feature type="compositionally biased region" description="Polar residues" evidence="5">
    <location>
        <begin position="691"/>
        <end position="719"/>
    </location>
</feature>
<evidence type="ECO:0000313" key="7">
    <source>
        <dbReference type="Ensembl" id="ENSPFOP00000001616.2"/>
    </source>
</evidence>
<dbReference type="GeneTree" id="ENSGT00940000167488"/>
<reference evidence="7" key="3">
    <citation type="submission" date="2025-09" db="UniProtKB">
        <authorList>
            <consortium name="Ensembl"/>
        </authorList>
    </citation>
    <scope>IDENTIFICATION</scope>
</reference>
<feature type="compositionally biased region" description="Basic and acidic residues" evidence="5">
    <location>
        <begin position="438"/>
        <end position="448"/>
    </location>
</feature>
<feature type="compositionally biased region" description="Basic and acidic residues" evidence="5">
    <location>
        <begin position="148"/>
        <end position="166"/>
    </location>
</feature>
<dbReference type="CDD" id="cd09358">
    <property type="entry name" value="LIM_Mical_like"/>
    <property type="match status" value="1"/>
</dbReference>
<keyword evidence="3 4" id="KW-0440">LIM domain</keyword>
<reference evidence="7" key="2">
    <citation type="submission" date="2025-08" db="UniProtKB">
        <authorList>
            <consortium name="Ensembl"/>
        </authorList>
    </citation>
    <scope>IDENTIFICATION</scope>
</reference>
<dbReference type="Pfam" id="PF00412">
    <property type="entry name" value="LIM"/>
    <property type="match status" value="1"/>
</dbReference>
<feature type="compositionally biased region" description="Polar residues" evidence="5">
    <location>
        <begin position="62"/>
        <end position="73"/>
    </location>
</feature>
<evidence type="ECO:0000313" key="8">
    <source>
        <dbReference type="Proteomes" id="UP000028760"/>
    </source>
</evidence>
<dbReference type="Proteomes" id="UP000028760">
    <property type="component" value="Unassembled WGS sequence"/>
</dbReference>
<keyword evidence="1 4" id="KW-0479">Metal-binding</keyword>
<dbReference type="Gene3D" id="2.10.110.10">
    <property type="entry name" value="Cysteine Rich Protein"/>
    <property type="match status" value="1"/>
</dbReference>